<keyword evidence="4" id="KW-1185">Reference proteome</keyword>
<comment type="caution">
    <text evidence="3">The sequence shown here is derived from an EMBL/GenBank/DDBJ whole genome shotgun (WGS) entry which is preliminary data.</text>
</comment>
<dbReference type="PROSITE" id="PS51278">
    <property type="entry name" value="GATASE_TYPE_2"/>
    <property type="match status" value="1"/>
</dbReference>
<dbReference type="PANTHER" id="PTHR43187">
    <property type="entry name" value="GLUTAMINE AMIDOTRANSFERASE DUG3-RELATED"/>
    <property type="match status" value="1"/>
</dbReference>
<reference evidence="3" key="2">
    <citation type="submission" date="2021-08" db="EMBL/GenBank/DDBJ databases">
        <authorList>
            <person name="Tani A."/>
            <person name="Ola A."/>
            <person name="Ogura Y."/>
            <person name="Katsura K."/>
            <person name="Hayashi T."/>
        </authorList>
    </citation>
    <scope>NUCLEOTIDE SEQUENCE</scope>
    <source>
        <strain evidence="3">NBRC 103626</strain>
    </source>
</reference>
<dbReference type="Gene3D" id="3.60.20.10">
    <property type="entry name" value="Glutamine Phosphoribosylpyrophosphate, subunit 1, domain 1"/>
    <property type="match status" value="1"/>
</dbReference>
<dbReference type="Proteomes" id="UP001055108">
    <property type="component" value="Unassembled WGS sequence"/>
</dbReference>
<sequence>MGTRARDRACHADEGVGTRMCRWIAYRGRTIPLERYVTEPGHSLVSQSIQALESTASTNGDGFGLGWYGDHPEPGLYREVQPAWSDENLRYLCRHLRSHLFFAHVRAATGTPITRPNCHPFACGTWLFMHNGYIGDWTRLRRPIEALIPDPLYPSRSGTTDSEAVFLAIAGAGLVGPDAGRDPIEATAATLATLTEIVGGPVGGHPFRFTAALANGRDLYAFRYAVNDAANSLYYRESEDGVLVVSEPLDREHRNWIAVPDNSVVVARHDRPAEIVSLRAYGLAPSAPLPRMQVRLSA</sequence>
<evidence type="ECO:0000313" key="4">
    <source>
        <dbReference type="Proteomes" id="UP001055108"/>
    </source>
</evidence>
<dbReference type="InterPro" id="IPR017932">
    <property type="entry name" value="GATase_2_dom"/>
</dbReference>
<accession>A0AA37HRV5</accession>
<protein>
    <submittedName>
        <fullName evidence="3">Gamma-glutamyl-hercynylcysteine sulfoxide hydrolase</fullName>
    </submittedName>
</protein>
<dbReference type="GO" id="GO:0016787">
    <property type="term" value="F:hydrolase activity"/>
    <property type="evidence" value="ECO:0007669"/>
    <property type="project" value="UniProtKB-KW"/>
</dbReference>
<evidence type="ECO:0000259" key="2">
    <source>
        <dbReference type="PROSITE" id="PS51278"/>
    </source>
</evidence>
<proteinExistence type="predicted"/>
<feature type="domain" description="Glutamine amidotransferase type-2" evidence="2">
    <location>
        <begin position="21"/>
        <end position="281"/>
    </location>
</feature>
<dbReference type="CDD" id="cd01908">
    <property type="entry name" value="YafJ"/>
    <property type="match status" value="1"/>
</dbReference>
<name>A0AA37HRV5_9HYPH</name>
<keyword evidence="1" id="KW-0315">Glutamine amidotransferase</keyword>
<dbReference type="InterPro" id="IPR029055">
    <property type="entry name" value="Ntn_hydrolases_N"/>
</dbReference>
<dbReference type="EMBL" id="BPQM01000102">
    <property type="protein sequence ID" value="GJD80576.1"/>
    <property type="molecule type" value="Genomic_DNA"/>
</dbReference>
<organism evidence="3 4">
    <name type="scientific">Methylobacterium gregans</name>
    <dbReference type="NCBI Taxonomy" id="374424"/>
    <lineage>
        <taxon>Bacteria</taxon>
        <taxon>Pseudomonadati</taxon>
        <taxon>Pseudomonadota</taxon>
        <taxon>Alphaproteobacteria</taxon>
        <taxon>Hyphomicrobiales</taxon>
        <taxon>Methylobacteriaceae</taxon>
        <taxon>Methylobacterium</taxon>
    </lineage>
</organism>
<evidence type="ECO:0000313" key="3">
    <source>
        <dbReference type="EMBL" id="GJD80576.1"/>
    </source>
</evidence>
<gene>
    <name evidence="3" type="primary">egtC_1</name>
    <name evidence="3" type="ORF">NBEOAGPD_3817</name>
</gene>
<dbReference type="PANTHER" id="PTHR43187:SF1">
    <property type="entry name" value="GLUTAMINE AMIDOTRANSFERASE DUG3-RELATED"/>
    <property type="match status" value="1"/>
</dbReference>
<evidence type="ECO:0000256" key="1">
    <source>
        <dbReference type="ARBA" id="ARBA00022962"/>
    </source>
</evidence>
<keyword evidence="3" id="KW-0378">Hydrolase</keyword>
<dbReference type="InterPro" id="IPR052373">
    <property type="entry name" value="Gamma-glu_amide_hydrolase"/>
</dbReference>
<dbReference type="Pfam" id="PF13230">
    <property type="entry name" value="GATase_4"/>
    <property type="match status" value="1"/>
</dbReference>
<dbReference type="AlphaFoldDB" id="A0AA37HRV5"/>
<dbReference type="InterPro" id="IPR026869">
    <property type="entry name" value="EgtC-like"/>
</dbReference>
<dbReference type="SUPFAM" id="SSF56235">
    <property type="entry name" value="N-terminal nucleophile aminohydrolases (Ntn hydrolases)"/>
    <property type="match status" value="1"/>
</dbReference>
<reference evidence="3" key="1">
    <citation type="journal article" date="2016" name="Front. Microbiol.">
        <title>Genome Sequence of the Piezophilic, Mesophilic Sulfate-Reducing Bacterium Desulfovibrio indicus J2T.</title>
        <authorList>
            <person name="Cao J."/>
            <person name="Maignien L."/>
            <person name="Shao Z."/>
            <person name="Alain K."/>
            <person name="Jebbar M."/>
        </authorList>
    </citation>
    <scope>NUCLEOTIDE SEQUENCE</scope>
    <source>
        <strain evidence="3">NBRC 103626</strain>
    </source>
</reference>